<evidence type="ECO:0000313" key="1">
    <source>
        <dbReference type="EMBL" id="SVE18042.1"/>
    </source>
</evidence>
<feature type="non-terminal residue" evidence="1">
    <location>
        <position position="1"/>
    </location>
</feature>
<dbReference type="EMBL" id="UINC01199554">
    <property type="protein sequence ID" value="SVE18042.1"/>
    <property type="molecule type" value="Genomic_DNA"/>
</dbReference>
<protein>
    <submittedName>
        <fullName evidence="1">Uncharacterized protein</fullName>
    </submittedName>
</protein>
<gene>
    <name evidence="1" type="ORF">METZ01_LOCUS470896</name>
</gene>
<proteinExistence type="predicted"/>
<organism evidence="1">
    <name type="scientific">marine metagenome</name>
    <dbReference type="NCBI Taxonomy" id="408172"/>
    <lineage>
        <taxon>unclassified sequences</taxon>
        <taxon>metagenomes</taxon>
        <taxon>ecological metagenomes</taxon>
    </lineage>
</organism>
<sequence length="72" mass="8392">MLNVYKIADDYADYILDEMEDSRDEDRLLELAEQYADDSAHVIYYGKAHEFVQALPLNRRMDAEQEVADCGM</sequence>
<accession>A0A383BDK4</accession>
<dbReference type="AlphaFoldDB" id="A0A383BDK4"/>
<name>A0A383BDK4_9ZZZZ</name>
<feature type="non-terminal residue" evidence="1">
    <location>
        <position position="72"/>
    </location>
</feature>
<reference evidence="1" key="1">
    <citation type="submission" date="2018-05" db="EMBL/GenBank/DDBJ databases">
        <authorList>
            <person name="Lanie J.A."/>
            <person name="Ng W.-L."/>
            <person name="Kazmierczak K.M."/>
            <person name="Andrzejewski T.M."/>
            <person name="Davidsen T.M."/>
            <person name="Wayne K.J."/>
            <person name="Tettelin H."/>
            <person name="Glass J.I."/>
            <person name="Rusch D."/>
            <person name="Podicherti R."/>
            <person name="Tsui H.-C.T."/>
            <person name="Winkler M.E."/>
        </authorList>
    </citation>
    <scope>NUCLEOTIDE SEQUENCE</scope>
</reference>